<reference evidence="1" key="1">
    <citation type="submission" date="2018-06" db="EMBL/GenBank/DDBJ databases">
        <authorList>
            <person name="Zhirakovskaya E."/>
        </authorList>
    </citation>
    <scope>NUCLEOTIDE SEQUENCE</scope>
</reference>
<protein>
    <submittedName>
        <fullName evidence="1">Uncharacterized protein</fullName>
    </submittedName>
</protein>
<gene>
    <name evidence="1" type="ORF">MNBD_PLANCTO02-1812</name>
</gene>
<proteinExistence type="predicted"/>
<organism evidence="1">
    <name type="scientific">hydrothermal vent metagenome</name>
    <dbReference type="NCBI Taxonomy" id="652676"/>
    <lineage>
        <taxon>unclassified sequences</taxon>
        <taxon>metagenomes</taxon>
        <taxon>ecological metagenomes</taxon>
    </lineage>
</organism>
<dbReference type="EMBL" id="UOGL01000058">
    <property type="protein sequence ID" value="VAX36491.1"/>
    <property type="molecule type" value="Genomic_DNA"/>
</dbReference>
<feature type="non-terminal residue" evidence="1">
    <location>
        <position position="26"/>
    </location>
</feature>
<dbReference type="AlphaFoldDB" id="A0A3B1DCC0"/>
<accession>A0A3B1DCC0</accession>
<name>A0A3B1DCC0_9ZZZZ</name>
<sequence>MTQLPEQKLDEPTIAIVGVGLIGGSI</sequence>
<evidence type="ECO:0000313" key="1">
    <source>
        <dbReference type="EMBL" id="VAX36491.1"/>
    </source>
</evidence>